<proteinExistence type="predicted"/>
<reference evidence="2" key="1">
    <citation type="journal article" date="2014" name="BMC Genomics">
        <title>The genome sequence of the biocontrol fungus Metarhizium anisopliae and comparative genomics of Metarhizium species.</title>
        <authorList>
            <person name="Pattemore J.A."/>
            <person name="Hane J.K."/>
            <person name="Williams A.H."/>
            <person name="Wilson B.A."/>
            <person name="Stodart B.J."/>
            <person name="Ash G.J."/>
        </authorList>
    </citation>
    <scope>NUCLEOTIDE SEQUENCE [LARGE SCALE GENOMIC DNA]</scope>
    <source>
        <strain evidence="2">BRIP 53293</strain>
    </source>
</reference>
<protein>
    <submittedName>
        <fullName evidence="1">Uncharacterized protein</fullName>
    </submittedName>
</protein>
<keyword evidence="2" id="KW-1185">Reference proteome</keyword>
<gene>
    <name evidence="1" type="ORF">H634G_03894</name>
</gene>
<dbReference type="EMBL" id="KE384728">
    <property type="protein sequence ID" value="KJK80745.1"/>
    <property type="molecule type" value="Genomic_DNA"/>
</dbReference>
<sequence length="337" mass="38971">MPGLSMDELSHGLCPHPGCGTHYDNRCRICVPPDFCEVHTPERDKQRHGRFCATIRQQRTLHEQLRREADQPIQTRSGVCADLADATYALVDLLFQAFYPGPLPATTYSDISKLLNDEKIKLFWSDDFAKFAAPALYIFQDKDQEAYARAMLLMTSAFQRDHRASGPPPRISSRQIAVYSMLAEASAYIIRLDQWVYRVPLALLKLRLVRDLRYLLQHPQELERLREISLHEHGTLCLRQGGPTRSYMKQLVLTGDLALQIISLENEIRALARFERWKVFWRYMCYPEGCAWLRQNSTGGLTRVMWMCLHVNHYSWVATPGACTDMINLLELWEGMH</sequence>
<evidence type="ECO:0000313" key="2">
    <source>
        <dbReference type="Proteomes" id="UP000054544"/>
    </source>
</evidence>
<name>A0A0D9P7E5_METAN</name>
<dbReference type="Proteomes" id="UP000054544">
    <property type="component" value="Unassembled WGS sequence"/>
</dbReference>
<dbReference type="AlphaFoldDB" id="A0A0D9P7E5"/>
<organism evidence="1 2">
    <name type="scientific">Metarhizium anisopliae BRIP 53293</name>
    <dbReference type="NCBI Taxonomy" id="1291518"/>
    <lineage>
        <taxon>Eukaryota</taxon>
        <taxon>Fungi</taxon>
        <taxon>Dikarya</taxon>
        <taxon>Ascomycota</taxon>
        <taxon>Pezizomycotina</taxon>
        <taxon>Sordariomycetes</taxon>
        <taxon>Hypocreomycetidae</taxon>
        <taxon>Hypocreales</taxon>
        <taxon>Clavicipitaceae</taxon>
        <taxon>Metarhizium</taxon>
    </lineage>
</organism>
<evidence type="ECO:0000313" key="1">
    <source>
        <dbReference type="EMBL" id="KJK80745.1"/>
    </source>
</evidence>
<accession>A0A0D9P7E5</accession>